<dbReference type="AlphaFoldDB" id="A0A7D5G023"/>
<sequence length="50" mass="6120">MAWAYRYKGKAMVQAYAEREEKARKNRTGLWEEPAPVEPWRWRKLHNSEN</sequence>
<protein>
    <recommendedName>
        <fullName evidence="2">TNase-like domain-containing protein</fullName>
    </recommendedName>
</protein>
<evidence type="ECO:0000313" key="1">
    <source>
        <dbReference type="EMBL" id="QLG00812.1"/>
    </source>
</evidence>
<name>A0A7D5G023_9ENTR</name>
<reference evidence="1" key="1">
    <citation type="submission" date="2019-12" db="EMBL/GenBank/DDBJ databases">
        <authorList>
            <person name="Zhou D."/>
        </authorList>
    </citation>
    <scope>NUCLEOTIDE SEQUENCE</scope>
    <source>
        <strain evidence="1">P12375</strain>
        <plasmid evidence="1">pP12375-1FII</plasmid>
    </source>
</reference>
<dbReference type="SUPFAM" id="SSF50199">
    <property type="entry name" value="Staphylococcal nuclease"/>
    <property type="match status" value="1"/>
</dbReference>
<dbReference type="EMBL" id="MN821366">
    <property type="protein sequence ID" value="QLG00812.1"/>
    <property type="molecule type" value="Genomic_DNA"/>
</dbReference>
<organism evidence="1">
    <name type="scientific">Leclercia adecarboxylata</name>
    <dbReference type="NCBI Taxonomy" id="83655"/>
    <lineage>
        <taxon>Bacteria</taxon>
        <taxon>Pseudomonadati</taxon>
        <taxon>Pseudomonadota</taxon>
        <taxon>Gammaproteobacteria</taxon>
        <taxon>Enterobacterales</taxon>
        <taxon>Enterobacteriaceae</taxon>
        <taxon>Leclercia</taxon>
    </lineage>
</organism>
<keyword evidence="1" id="KW-0614">Plasmid</keyword>
<evidence type="ECO:0008006" key="2">
    <source>
        <dbReference type="Google" id="ProtNLM"/>
    </source>
</evidence>
<dbReference type="InterPro" id="IPR035437">
    <property type="entry name" value="SNase_OB-fold_sf"/>
</dbReference>
<geneLocation type="plasmid" evidence="1">
    <name>pP12375-1FII</name>
</geneLocation>
<proteinExistence type="predicted"/>
<accession>A0A7D5G023</accession>